<feature type="transmembrane region" description="Helical" evidence="6">
    <location>
        <begin position="369"/>
        <end position="392"/>
    </location>
</feature>
<evidence type="ECO:0000256" key="6">
    <source>
        <dbReference type="SAM" id="Phobius"/>
    </source>
</evidence>
<gene>
    <name evidence="9" type="ORF">C7456_105238</name>
</gene>
<dbReference type="InterPro" id="IPR003838">
    <property type="entry name" value="ABC3_permease_C"/>
</dbReference>
<feature type="domain" description="MacB-like periplasmic core" evidence="8">
    <location>
        <begin position="20"/>
        <end position="269"/>
    </location>
</feature>
<reference evidence="9 10" key="1">
    <citation type="submission" date="2018-05" db="EMBL/GenBank/DDBJ databases">
        <title>Genomic Encyclopedia of Type Strains, Phase IV (KMG-IV): sequencing the most valuable type-strain genomes for metagenomic binning, comparative biology and taxonomic classification.</title>
        <authorList>
            <person name="Goeker M."/>
        </authorList>
    </citation>
    <scope>NUCLEOTIDE SEQUENCE [LARGE SCALE GENOMIC DNA]</scope>
    <source>
        <strain evidence="9 10">DSM 14263</strain>
    </source>
</reference>
<dbReference type="EMBL" id="QGHC01000005">
    <property type="protein sequence ID" value="PWK88704.1"/>
    <property type="molecule type" value="Genomic_DNA"/>
</dbReference>
<dbReference type="AlphaFoldDB" id="A0A316I6U0"/>
<feature type="transmembrane region" description="Helical" evidence="6">
    <location>
        <begin position="314"/>
        <end position="339"/>
    </location>
</feature>
<keyword evidence="2" id="KW-1003">Cell membrane</keyword>
<feature type="transmembrane region" description="Helical" evidence="6">
    <location>
        <begin position="21"/>
        <end position="41"/>
    </location>
</feature>
<evidence type="ECO:0000313" key="10">
    <source>
        <dbReference type="Proteomes" id="UP000245812"/>
    </source>
</evidence>
<dbReference type="Pfam" id="PF12704">
    <property type="entry name" value="MacB_PCD"/>
    <property type="match status" value="1"/>
</dbReference>
<dbReference type="GO" id="GO:0005886">
    <property type="term" value="C:plasma membrane"/>
    <property type="evidence" value="ECO:0007669"/>
    <property type="project" value="UniProtKB-SubCell"/>
</dbReference>
<evidence type="ECO:0000256" key="4">
    <source>
        <dbReference type="ARBA" id="ARBA00022989"/>
    </source>
</evidence>
<comment type="caution">
    <text evidence="9">The sequence shown here is derived from an EMBL/GenBank/DDBJ whole genome shotgun (WGS) entry which is preliminary data.</text>
</comment>
<name>A0A316I6U0_9GAMM</name>
<dbReference type="Pfam" id="PF02687">
    <property type="entry name" value="FtsX"/>
    <property type="match status" value="1"/>
</dbReference>
<evidence type="ECO:0000256" key="5">
    <source>
        <dbReference type="ARBA" id="ARBA00023136"/>
    </source>
</evidence>
<dbReference type="Proteomes" id="UP000245812">
    <property type="component" value="Unassembled WGS sequence"/>
</dbReference>
<dbReference type="PANTHER" id="PTHR30572">
    <property type="entry name" value="MEMBRANE COMPONENT OF TRANSPORTER-RELATED"/>
    <property type="match status" value="1"/>
</dbReference>
<dbReference type="GO" id="GO:0022857">
    <property type="term" value="F:transmembrane transporter activity"/>
    <property type="evidence" value="ECO:0007669"/>
    <property type="project" value="TreeGrafter"/>
</dbReference>
<dbReference type="PANTHER" id="PTHR30572:SF18">
    <property type="entry name" value="ABC-TYPE MACROLIDE FAMILY EXPORT SYSTEM PERMEASE COMPONENT 2"/>
    <property type="match status" value="1"/>
</dbReference>
<feature type="domain" description="ABC3 transporter permease C-terminal" evidence="7">
    <location>
        <begin position="317"/>
        <end position="434"/>
    </location>
</feature>
<sequence length="441" mass="47715">MLAYYLRLGLRSLRRNPVLTALMVMAIGFGVGASMTTYSVFRAVSGDPIPWKSSKLFVPQIDVWGPKSRRGGDSRNEPTDAMDYADAVALMRAHRATRQSALYQVSPSVVPAQAGQHPINVGGHAVFGEFFPMVDAPFRYGSGWSAEDDERRAQVVVISGKLNEKVFGGANSVGRTLDVEGRPYRVVGVLEPWNPQPRFYDVVNSGGFSTGTDDVFLPFNTAIDAGMPNDGNTNCSETPKESGFVGLQHSSCVWLAFMAELDDAAQVAAYRRFLDGYAREQQQAGRFAWPPNNRLRSVPEFLDFEQVVPSDTKISLLVALGLLVVCLVNTAGLLLAKFLRRAPEIGVRRALGASRREIYTQFLSEASMVGLAGGLLGLLLTGAGVAGVGWVLPEDIAALARLDVPLLLLTLLLAVVAAVLAGLYPTFRAARVQPAWQLKSN</sequence>
<proteinExistence type="predicted"/>
<dbReference type="InterPro" id="IPR025857">
    <property type="entry name" value="MacB_PCD"/>
</dbReference>
<accession>A0A316I6U0</accession>
<evidence type="ECO:0000259" key="7">
    <source>
        <dbReference type="Pfam" id="PF02687"/>
    </source>
</evidence>
<evidence type="ECO:0000259" key="8">
    <source>
        <dbReference type="Pfam" id="PF12704"/>
    </source>
</evidence>
<keyword evidence="10" id="KW-1185">Reference proteome</keyword>
<feature type="transmembrane region" description="Helical" evidence="6">
    <location>
        <begin position="404"/>
        <end position="424"/>
    </location>
</feature>
<evidence type="ECO:0000256" key="3">
    <source>
        <dbReference type="ARBA" id="ARBA00022692"/>
    </source>
</evidence>
<evidence type="ECO:0000256" key="2">
    <source>
        <dbReference type="ARBA" id="ARBA00022475"/>
    </source>
</evidence>
<organism evidence="9 10">
    <name type="scientific">Fulvimonas soli</name>
    <dbReference type="NCBI Taxonomy" id="155197"/>
    <lineage>
        <taxon>Bacteria</taxon>
        <taxon>Pseudomonadati</taxon>
        <taxon>Pseudomonadota</taxon>
        <taxon>Gammaproteobacteria</taxon>
        <taxon>Lysobacterales</taxon>
        <taxon>Rhodanobacteraceae</taxon>
        <taxon>Fulvimonas</taxon>
    </lineage>
</organism>
<keyword evidence="4 6" id="KW-1133">Transmembrane helix</keyword>
<keyword evidence="5 6" id="KW-0472">Membrane</keyword>
<dbReference type="InterPro" id="IPR050250">
    <property type="entry name" value="Macrolide_Exporter_MacB"/>
</dbReference>
<dbReference type="RefSeq" id="WP_109723306.1">
    <property type="nucleotide sequence ID" value="NZ_QGHC01000005.1"/>
</dbReference>
<keyword evidence="3 6" id="KW-0812">Transmembrane</keyword>
<protein>
    <submittedName>
        <fullName evidence="9">Putative ABC transport system permease protein</fullName>
    </submittedName>
</protein>
<comment type="subcellular location">
    <subcellularLocation>
        <location evidence="1">Cell membrane</location>
        <topology evidence="1">Multi-pass membrane protein</topology>
    </subcellularLocation>
</comment>
<evidence type="ECO:0000256" key="1">
    <source>
        <dbReference type="ARBA" id="ARBA00004651"/>
    </source>
</evidence>
<evidence type="ECO:0000313" key="9">
    <source>
        <dbReference type="EMBL" id="PWK88704.1"/>
    </source>
</evidence>